<evidence type="ECO:0000259" key="2">
    <source>
        <dbReference type="Pfam" id="PF13340"/>
    </source>
</evidence>
<evidence type="ECO:0000313" key="4">
    <source>
        <dbReference type="Proteomes" id="UP001595712"/>
    </source>
</evidence>
<dbReference type="Pfam" id="PF13340">
    <property type="entry name" value="DUF4096"/>
    <property type="match status" value="1"/>
</dbReference>
<dbReference type="RefSeq" id="WP_387973391.1">
    <property type="nucleotide sequence ID" value="NZ_JBHRWO010000008.1"/>
</dbReference>
<comment type="caution">
    <text evidence="3">The sequence shown here is derived from an EMBL/GenBank/DDBJ whole genome shotgun (WGS) entry which is preliminary data.</text>
</comment>
<protein>
    <submittedName>
        <fullName evidence="3">IS5 family transposase</fullName>
    </submittedName>
</protein>
<proteinExistence type="predicted"/>
<dbReference type="Proteomes" id="UP001595712">
    <property type="component" value="Unassembled WGS sequence"/>
</dbReference>
<dbReference type="PANTHER" id="PTHR30007:SF1">
    <property type="entry name" value="BLR1914 PROTEIN"/>
    <property type="match status" value="1"/>
</dbReference>
<keyword evidence="4" id="KW-1185">Reference proteome</keyword>
<reference evidence="4" key="1">
    <citation type="journal article" date="2019" name="Int. J. Syst. Evol. Microbiol.">
        <title>The Global Catalogue of Microorganisms (GCM) 10K type strain sequencing project: providing services to taxonomists for standard genome sequencing and annotation.</title>
        <authorList>
            <consortium name="The Broad Institute Genomics Platform"/>
            <consortium name="The Broad Institute Genome Sequencing Center for Infectious Disease"/>
            <person name="Wu L."/>
            <person name="Ma J."/>
        </authorList>
    </citation>
    <scope>NUCLEOTIDE SEQUENCE [LARGE SCALE GENOMIC DNA]</scope>
    <source>
        <strain evidence="4">CGMCC 4.7396</strain>
    </source>
</reference>
<accession>A0ABV7PZ20</accession>
<dbReference type="InterPro" id="IPR025161">
    <property type="entry name" value="IS402-like_dom"/>
</dbReference>
<evidence type="ECO:0000259" key="1">
    <source>
        <dbReference type="Pfam" id="PF01609"/>
    </source>
</evidence>
<feature type="domain" description="Insertion element IS402-like" evidence="2">
    <location>
        <begin position="1"/>
        <end position="58"/>
    </location>
</feature>
<dbReference type="InterPro" id="IPR002559">
    <property type="entry name" value="Transposase_11"/>
</dbReference>
<dbReference type="Pfam" id="PF01609">
    <property type="entry name" value="DDE_Tnp_1"/>
    <property type="match status" value="1"/>
</dbReference>
<dbReference type="PANTHER" id="PTHR30007">
    <property type="entry name" value="PHP DOMAIN PROTEIN"/>
    <property type="match status" value="1"/>
</dbReference>
<sequence>MLPAWPPRQRGPKPIPDRRCLQGVLFVLYTGIGWEHLPQELGYGSGMTCWRWLERWCRGSSGRCTGCSWRACMPPARRTGLGSAFDASHLKAKKGGEGVGPSPVDRGKPGSKHHIVCDGAGLPLRVITTGANVPDIAMAESLIATVPTVAGRIGRPRSRPDAVLADKGYDSAAFRANLKRRATWR</sequence>
<feature type="domain" description="Transposase IS4-like" evidence="1">
    <location>
        <begin position="82"/>
        <end position="179"/>
    </location>
</feature>
<evidence type="ECO:0000313" key="3">
    <source>
        <dbReference type="EMBL" id="MFC3492559.1"/>
    </source>
</evidence>
<name>A0ABV7PZ20_9ACTN</name>
<dbReference type="EMBL" id="JBHRWO010000008">
    <property type="protein sequence ID" value="MFC3492559.1"/>
    <property type="molecule type" value="Genomic_DNA"/>
</dbReference>
<gene>
    <name evidence="3" type="ORF">ACFO8M_08685</name>
</gene>
<organism evidence="3 4">
    <name type="scientific">Glycomyces rhizosphaerae</name>
    <dbReference type="NCBI Taxonomy" id="2054422"/>
    <lineage>
        <taxon>Bacteria</taxon>
        <taxon>Bacillati</taxon>
        <taxon>Actinomycetota</taxon>
        <taxon>Actinomycetes</taxon>
        <taxon>Glycomycetales</taxon>
        <taxon>Glycomycetaceae</taxon>
        <taxon>Glycomyces</taxon>
    </lineage>
</organism>
<dbReference type="NCBIfam" id="NF033580">
    <property type="entry name" value="transpos_IS5_3"/>
    <property type="match status" value="1"/>
</dbReference>